<dbReference type="InterPro" id="IPR043129">
    <property type="entry name" value="ATPase_NBD"/>
</dbReference>
<dbReference type="InterPro" id="IPR004753">
    <property type="entry name" value="MreB"/>
</dbReference>
<proteinExistence type="inferred from homology"/>
<dbReference type="GO" id="GO:0005524">
    <property type="term" value="F:ATP binding"/>
    <property type="evidence" value="ECO:0007669"/>
    <property type="project" value="UniProtKB-KW"/>
</dbReference>
<comment type="similarity">
    <text evidence="5 6">Belongs to the FtsA/MreB family.</text>
</comment>
<dbReference type="PANTHER" id="PTHR42749:SF1">
    <property type="entry name" value="CELL SHAPE-DETERMINING PROTEIN MREB"/>
    <property type="match status" value="1"/>
</dbReference>
<dbReference type="GO" id="GO:0008360">
    <property type="term" value="P:regulation of cell shape"/>
    <property type="evidence" value="ECO:0007669"/>
    <property type="project" value="UniProtKB-UniRule"/>
</dbReference>
<keyword evidence="3 6" id="KW-0067">ATP-binding</keyword>
<dbReference type="Pfam" id="PF06723">
    <property type="entry name" value="MreB_Mbl"/>
    <property type="match status" value="1"/>
</dbReference>
<evidence type="ECO:0000256" key="5">
    <source>
        <dbReference type="ARBA" id="ARBA00023458"/>
    </source>
</evidence>
<gene>
    <name evidence="6" type="primary">mreB</name>
</gene>
<evidence type="ECO:0000256" key="4">
    <source>
        <dbReference type="ARBA" id="ARBA00022960"/>
    </source>
</evidence>
<evidence type="ECO:0000256" key="2">
    <source>
        <dbReference type="ARBA" id="ARBA00022741"/>
    </source>
</evidence>
<comment type="subcellular location">
    <subcellularLocation>
        <location evidence="6">Cytoplasm</location>
    </subcellularLocation>
    <text evidence="6">Membrane-associated.</text>
</comment>
<evidence type="ECO:0000313" key="7">
    <source>
        <dbReference type="EMBL" id="AKQ02491.1"/>
    </source>
</evidence>
<name>A0A0H4T462_9BACT</name>
<dbReference type="GO" id="GO:0000902">
    <property type="term" value="P:cell morphogenesis"/>
    <property type="evidence" value="ECO:0007669"/>
    <property type="project" value="InterPro"/>
</dbReference>
<evidence type="ECO:0000256" key="3">
    <source>
        <dbReference type="ARBA" id="ARBA00022840"/>
    </source>
</evidence>
<accession>A0A0H4T462</accession>
<comment type="subunit">
    <text evidence="6">Forms polymers.</text>
</comment>
<dbReference type="PRINTS" id="PR01652">
    <property type="entry name" value="SHAPEPROTEIN"/>
</dbReference>
<comment type="caution">
    <text evidence="6">Lacks conserved residue(s) required for the propagation of feature annotation.</text>
</comment>
<dbReference type="NCBIfam" id="TIGR00904">
    <property type="entry name" value="mreB"/>
    <property type="match status" value="1"/>
</dbReference>
<organism evidence="7">
    <name type="scientific">uncultured Parcubacteria bacterium Rifle_16ft_4_minimus_37647</name>
    <dbReference type="NCBI Taxonomy" id="1665140"/>
    <lineage>
        <taxon>Bacteria</taxon>
        <taxon>Candidatus Parcubacteria</taxon>
        <taxon>environmental samples</taxon>
    </lineage>
</organism>
<keyword evidence="1 6" id="KW-0963">Cytoplasm</keyword>
<protein>
    <recommendedName>
        <fullName evidence="6">Cell shape-determining protein MreB</fullName>
    </recommendedName>
</protein>
<keyword evidence="4 6" id="KW-0133">Cell shape</keyword>
<feature type="binding site" evidence="6">
    <location>
        <begin position="156"/>
        <end position="158"/>
    </location>
    <ligand>
        <name>ATP</name>
        <dbReference type="ChEBI" id="CHEBI:30616"/>
    </ligand>
</feature>
<sequence length="335" mass="35743">MFIRKIGIDLGTTNTVVYVPGRGFVINEPTIVALSLPSNNVLAVGREAKDMIGRTPGDIAAYRPLKDGVVADYYITRAMLKYFIGKAVGRWNAIKPDVVISTPAGVTMTERRAVTNAAREAGAKNAYVVREPLLAALGAGITINSSSGNMIVNMGGGTSEVAVISLGGIVAWSSLRVAGNKFDQAIIDYVKKKYAVSIGEQTAEAAKIAIGGAIPLKEKREFQIRGRDLISGLPKDLTLSSNEIADALNPLLIDIVASVQSVFNETPPELVADVMEKGIILSGGSAGLRDIDEFFKRLLGVPTYVAEESILCVAKGSGIILEHLDVYKRTLLQKR</sequence>
<dbReference type="EMBL" id="KT007000">
    <property type="protein sequence ID" value="AKQ02491.1"/>
    <property type="molecule type" value="Genomic_DNA"/>
</dbReference>
<dbReference type="NCBIfam" id="NF010539">
    <property type="entry name" value="PRK13927.1"/>
    <property type="match status" value="1"/>
</dbReference>
<dbReference type="GO" id="GO:0005737">
    <property type="term" value="C:cytoplasm"/>
    <property type="evidence" value="ECO:0007669"/>
    <property type="project" value="UniProtKB-SubCell"/>
</dbReference>
<comment type="function">
    <text evidence="6">Forms membrane-associated dynamic filaments that are essential for cell shape determination. Acts by regulating cell wall synthesis and cell elongation, and thus cell shape. A feedback loop between cell geometry and MreB localization may maintain elongated cell shape by targeting cell wall growth to regions of negative cell wall curvature.</text>
</comment>
<dbReference type="SUPFAM" id="SSF53067">
    <property type="entry name" value="Actin-like ATPase domain"/>
    <property type="match status" value="2"/>
</dbReference>
<reference evidence="7" key="1">
    <citation type="journal article" date="2015" name="ISME J.">
        <title>Aquifer environment selects for microbial species cohorts in sediment and groundwater.</title>
        <authorList>
            <person name="Hug L.A."/>
            <person name="Thomas B.C."/>
            <person name="Brown C.T."/>
            <person name="Frischkorn K.R."/>
            <person name="Williams K.H."/>
            <person name="Tringe S.G."/>
            <person name="Banfield J.F."/>
        </authorList>
    </citation>
    <scope>NUCLEOTIDE SEQUENCE</scope>
</reference>
<evidence type="ECO:0000256" key="1">
    <source>
        <dbReference type="ARBA" id="ARBA00022490"/>
    </source>
</evidence>
<dbReference type="PANTHER" id="PTHR42749">
    <property type="entry name" value="CELL SHAPE-DETERMINING PROTEIN MREB"/>
    <property type="match status" value="1"/>
</dbReference>
<dbReference type="AlphaFoldDB" id="A0A0H4T462"/>
<dbReference type="HAMAP" id="MF_02207">
    <property type="entry name" value="MreB"/>
    <property type="match status" value="1"/>
</dbReference>
<dbReference type="Gene3D" id="3.30.420.40">
    <property type="match status" value="3"/>
</dbReference>
<dbReference type="InterPro" id="IPR056546">
    <property type="entry name" value="MreB_MamK-like"/>
</dbReference>
<keyword evidence="2 6" id="KW-0547">Nucleotide-binding</keyword>
<dbReference type="CDD" id="cd10225">
    <property type="entry name" value="ASKHA_NBD_MreB-like"/>
    <property type="match status" value="1"/>
</dbReference>
<evidence type="ECO:0000256" key="6">
    <source>
        <dbReference type="HAMAP-Rule" id="MF_02207"/>
    </source>
</evidence>